<dbReference type="Pfam" id="PF01522">
    <property type="entry name" value="Polysacc_deac_1"/>
    <property type="match status" value="1"/>
</dbReference>
<feature type="domain" description="NodB homology" evidence="3">
    <location>
        <begin position="57"/>
        <end position="245"/>
    </location>
</feature>
<dbReference type="Gene3D" id="3.20.20.370">
    <property type="entry name" value="Glycoside hydrolase/deacetylase"/>
    <property type="match status" value="1"/>
</dbReference>
<organism evidence="4 5">
    <name type="scientific">Candidatus Wallbacteria bacterium HGW-Wallbacteria-1</name>
    <dbReference type="NCBI Taxonomy" id="2013854"/>
    <lineage>
        <taxon>Bacteria</taxon>
        <taxon>Candidatus Walliibacteriota</taxon>
    </lineage>
</organism>
<dbReference type="GO" id="GO:0005975">
    <property type="term" value="P:carbohydrate metabolic process"/>
    <property type="evidence" value="ECO:0007669"/>
    <property type="project" value="InterPro"/>
</dbReference>
<evidence type="ECO:0000259" key="3">
    <source>
        <dbReference type="PROSITE" id="PS51677"/>
    </source>
</evidence>
<evidence type="ECO:0000256" key="2">
    <source>
        <dbReference type="ARBA" id="ARBA00022729"/>
    </source>
</evidence>
<dbReference type="GO" id="GO:0016810">
    <property type="term" value="F:hydrolase activity, acting on carbon-nitrogen (but not peptide) bonds"/>
    <property type="evidence" value="ECO:0007669"/>
    <property type="project" value="InterPro"/>
</dbReference>
<sequence length="245" mass="27290">MCLSSGKYDDKLSFLMFHSVLGPPDDSVPRGVSMDTGKFRRLCHFLADSGNGGECYHNFIPTFDDGYVDNFDIAAPVLKEFGLPGIFFISTAMIGRHFNTPAGNRMEVMSRAMIRELSMAGFAIGSHGHEHSYLIRMASIELSEQLKKSRDILENIIGKQVTELSYPFGKWDERVVAAARTAGFSRAFAVHGGSCMDPRMVIPRIPVSGERETYMEKAAVSLKRRPIVMETLNFLRTLLTPPCNL</sequence>
<dbReference type="PROSITE" id="PS51677">
    <property type="entry name" value="NODB"/>
    <property type="match status" value="1"/>
</dbReference>
<evidence type="ECO:0000313" key="4">
    <source>
        <dbReference type="EMBL" id="PKK90611.1"/>
    </source>
</evidence>
<comment type="caution">
    <text evidence="4">The sequence shown here is derived from an EMBL/GenBank/DDBJ whole genome shotgun (WGS) entry which is preliminary data.</text>
</comment>
<proteinExistence type="predicted"/>
<evidence type="ECO:0000256" key="1">
    <source>
        <dbReference type="ARBA" id="ARBA00004613"/>
    </source>
</evidence>
<evidence type="ECO:0000313" key="5">
    <source>
        <dbReference type="Proteomes" id="UP000233256"/>
    </source>
</evidence>
<dbReference type="CDD" id="cd10918">
    <property type="entry name" value="CE4_NodB_like_5s_6s"/>
    <property type="match status" value="1"/>
</dbReference>
<dbReference type="EMBL" id="PGXC01000005">
    <property type="protein sequence ID" value="PKK90611.1"/>
    <property type="molecule type" value="Genomic_DNA"/>
</dbReference>
<dbReference type="GO" id="GO:0005576">
    <property type="term" value="C:extracellular region"/>
    <property type="evidence" value="ECO:0007669"/>
    <property type="project" value="UniProtKB-SubCell"/>
</dbReference>
<dbReference type="InterPro" id="IPR051398">
    <property type="entry name" value="Polysacch_Deacetylase"/>
</dbReference>
<dbReference type="InterPro" id="IPR011330">
    <property type="entry name" value="Glyco_hydro/deAcase_b/a-brl"/>
</dbReference>
<accession>A0A2N1PQJ3</accession>
<dbReference type="InterPro" id="IPR002509">
    <property type="entry name" value="NODB_dom"/>
</dbReference>
<dbReference type="SUPFAM" id="SSF88713">
    <property type="entry name" value="Glycoside hydrolase/deacetylase"/>
    <property type="match status" value="1"/>
</dbReference>
<dbReference type="AlphaFoldDB" id="A0A2N1PQJ3"/>
<name>A0A2N1PQJ3_9BACT</name>
<gene>
    <name evidence="4" type="ORF">CVV64_09650</name>
</gene>
<dbReference type="Proteomes" id="UP000233256">
    <property type="component" value="Unassembled WGS sequence"/>
</dbReference>
<comment type="subcellular location">
    <subcellularLocation>
        <location evidence="1">Secreted</location>
    </subcellularLocation>
</comment>
<reference evidence="4 5" key="1">
    <citation type="journal article" date="2017" name="ISME J.">
        <title>Potential for microbial H2 and metal transformations associated with novel bacteria and archaea in deep terrestrial subsurface sediments.</title>
        <authorList>
            <person name="Hernsdorf A.W."/>
            <person name="Amano Y."/>
            <person name="Miyakawa K."/>
            <person name="Ise K."/>
            <person name="Suzuki Y."/>
            <person name="Anantharaman K."/>
            <person name="Probst A."/>
            <person name="Burstein D."/>
            <person name="Thomas B.C."/>
            <person name="Banfield J.F."/>
        </authorList>
    </citation>
    <scope>NUCLEOTIDE SEQUENCE [LARGE SCALE GENOMIC DNA]</scope>
    <source>
        <strain evidence="4">HGW-Wallbacteria-1</strain>
    </source>
</reference>
<keyword evidence="2" id="KW-0732">Signal</keyword>
<protein>
    <recommendedName>
        <fullName evidence="3">NodB homology domain-containing protein</fullName>
    </recommendedName>
</protein>
<dbReference type="PANTHER" id="PTHR34216">
    <property type="match status" value="1"/>
</dbReference>
<dbReference type="PANTHER" id="PTHR34216:SF3">
    <property type="entry name" value="POLY-BETA-1,6-N-ACETYL-D-GLUCOSAMINE N-DEACETYLASE"/>
    <property type="match status" value="1"/>
</dbReference>